<dbReference type="EMBL" id="JACSNR010000011">
    <property type="protein sequence ID" value="MBM6924133.1"/>
    <property type="molecule type" value="Genomic_DNA"/>
</dbReference>
<sequence>MAHFKSVVTDIGAGKIAAIVTGGGKLSLTRAAVGSGRTDSDRAAMTALVKEENAEIQTGDLEVTTSGGMTVLRLPVQVTNKGQSVPLPVREVGLYSQDAEGEYLFAVSWLDGEDTDNIIPPPADPEAADTVHIHDVGIVVTNQEAAVIEVRMGLGGMATAEQLEAETKARIEADADLEGRLSDHLADTARHIVTLTHSKEGSAHTLTGLPEAPGICTAQFKATADYAEGDTFSGGWAAKPTGEETSLPDKVFVTGDIVSVTVDASAKRINFKLGGGGYNDTLPALLPNFTADWLDDETIILMADMVPAADNPALAGARWVYCVDGANYPQSPRDGIVLDISLEELVY</sequence>
<evidence type="ECO:0000313" key="2">
    <source>
        <dbReference type="Proteomes" id="UP000724149"/>
    </source>
</evidence>
<dbReference type="RefSeq" id="WP_204721867.1">
    <property type="nucleotide sequence ID" value="NZ_JACSNR010000011.1"/>
</dbReference>
<evidence type="ECO:0000313" key="1">
    <source>
        <dbReference type="EMBL" id="MBM6924133.1"/>
    </source>
</evidence>
<gene>
    <name evidence="1" type="ORF">H9X81_10600</name>
</gene>
<keyword evidence="2" id="KW-1185">Reference proteome</keyword>
<dbReference type="Proteomes" id="UP000724149">
    <property type="component" value="Unassembled WGS sequence"/>
</dbReference>
<comment type="caution">
    <text evidence="1">The sequence shown here is derived from an EMBL/GenBank/DDBJ whole genome shotgun (WGS) entry which is preliminary data.</text>
</comment>
<organism evidence="1 2">
    <name type="scientific">Hydrogenoanaerobacterium saccharovorans</name>
    <dbReference type="NCBI Taxonomy" id="474960"/>
    <lineage>
        <taxon>Bacteria</taxon>
        <taxon>Bacillati</taxon>
        <taxon>Bacillota</taxon>
        <taxon>Clostridia</taxon>
        <taxon>Eubacteriales</taxon>
        <taxon>Oscillospiraceae</taxon>
        <taxon>Hydrogenoanaerobacterium</taxon>
    </lineage>
</organism>
<protein>
    <recommendedName>
        <fullName evidence="3">Phage tail-collar fibre protein</fullName>
    </recommendedName>
</protein>
<name>A0ABS2GRK4_9FIRM</name>
<proteinExistence type="predicted"/>
<evidence type="ECO:0008006" key="3">
    <source>
        <dbReference type="Google" id="ProtNLM"/>
    </source>
</evidence>
<accession>A0ABS2GRK4</accession>
<reference evidence="1 2" key="1">
    <citation type="journal article" date="2021" name="Sci. Rep.">
        <title>The distribution of antibiotic resistance genes in chicken gut microbiota commensals.</title>
        <authorList>
            <person name="Juricova H."/>
            <person name="Matiasovicova J."/>
            <person name="Kubasova T."/>
            <person name="Cejkova D."/>
            <person name="Rychlik I."/>
        </authorList>
    </citation>
    <scope>NUCLEOTIDE SEQUENCE [LARGE SCALE GENOMIC DNA]</scope>
    <source>
        <strain evidence="1 2">An564</strain>
    </source>
</reference>